<dbReference type="Gene3D" id="2.90.10.10">
    <property type="entry name" value="Bulb-type lectin domain"/>
    <property type="match status" value="1"/>
</dbReference>
<evidence type="ECO:0000256" key="6">
    <source>
        <dbReference type="ARBA" id="ARBA00047899"/>
    </source>
</evidence>
<evidence type="ECO:0000256" key="7">
    <source>
        <dbReference type="ARBA" id="ARBA00048679"/>
    </source>
</evidence>
<dbReference type="GO" id="GO:0004674">
    <property type="term" value="F:protein serine/threonine kinase activity"/>
    <property type="evidence" value="ECO:0007669"/>
    <property type="project" value="UniProtKB-EC"/>
</dbReference>
<dbReference type="OMA" id="MYLTIST"/>
<dbReference type="Pfam" id="PF00954">
    <property type="entry name" value="S_locus_glycop"/>
    <property type="match status" value="1"/>
</dbReference>
<evidence type="ECO:0000256" key="4">
    <source>
        <dbReference type="ARBA" id="ARBA00023157"/>
    </source>
</evidence>
<dbReference type="Proteomes" id="UP000019116">
    <property type="component" value="Chromosome 3D"/>
</dbReference>
<dbReference type="Gramene" id="TraesPARA_EIv1.0_1076500.1">
    <property type="protein sequence ID" value="TraesPARA_EIv1.0_1076500.1.CDS"/>
    <property type="gene ID" value="TraesPARA_EIv1.0_1076500"/>
</dbReference>
<comment type="subcellular location">
    <subcellularLocation>
        <location evidence="1">Membrane</location>
        <topology evidence="1">Single-pass type I membrane protein</topology>
    </subcellularLocation>
</comment>
<dbReference type="EnsemblPlants" id="TraesCS3D02G118900.1">
    <property type="protein sequence ID" value="TraesCS3D02G118900.1"/>
    <property type="gene ID" value="TraesCS3D02G118900"/>
</dbReference>
<evidence type="ECO:0000259" key="8">
    <source>
        <dbReference type="PROSITE" id="PS50927"/>
    </source>
</evidence>
<feature type="domain" description="Apple" evidence="9">
    <location>
        <begin position="251"/>
        <end position="301"/>
    </location>
</feature>
<evidence type="ECO:0000313" key="11">
    <source>
        <dbReference type="Proteomes" id="UP000019116"/>
    </source>
</evidence>
<dbReference type="InterPro" id="IPR036426">
    <property type="entry name" value="Bulb-type_lectin_dom_sf"/>
</dbReference>
<dbReference type="Gramene" id="TraesRN3D0100262800.1">
    <property type="protein sequence ID" value="TraesRN3D0100262800.1"/>
    <property type="gene ID" value="TraesRN3D0100262800"/>
</dbReference>
<feature type="domain" description="Bulb-type lectin" evidence="8">
    <location>
        <begin position="1"/>
        <end position="127"/>
    </location>
</feature>
<dbReference type="PROSITE" id="PS50927">
    <property type="entry name" value="BULB_LECTIN"/>
    <property type="match status" value="1"/>
</dbReference>
<reference evidence="10" key="1">
    <citation type="submission" date="2018-08" db="EMBL/GenBank/DDBJ databases">
        <authorList>
            <person name="Rossello M."/>
        </authorList>
    </citation>
    <scope>NUCLEOTIDE SEQUENCE [LARGE SCALE GENOMIC DNA]</scope>
    <source>
        <strain evidence="10">cv. Chinese Spring</strain>
    </source>
</reference>
<dbReference type="Gramene" id="TraesCS3D02G118900.1">
    <property type="protein sequence ID" value="TraesCS3D02G118900.1"/>
    <property type="gene ID" value="TraesCS3D02G118900"/>
</dbReference>
<dbReference type="AlphaFoldDB" id="A0A3B6GPP5"/>
<dbReference type="PANTHER" id="PTHR32444:SF95">
    <property type="entry name" value="NON-SPECIFIC SERINE_THREONINE PROTEIN KINASE"/>
    <property type="match status" value="1"/>
</dbReference>
<keyword evidence="11" id="KW-1185">Reference proteome</keyword>
<evidence type="ECO:0000256" key="3">
    <source>
        <dbReference type="ARBA" id="ARBA00022729"/>
    </source>
</evidence>
<dbReference type="SMR" id="A0A3B6GPP5"/>
<dbReference type="PANTHER" id="PTHR32444">
    <property type="entry name" value="BULB-TYPE LECTIN DOMAIN-CONTAINING PROTEIN"/>
    <property type="match status" value="1"/>
</dbReference>
<evidence type="ECO:0000259" key="9">
    <source>
        <dbReference type="PROSITE" id="PS50948"/>
    </source>
</evidence>
<dbReference type="Pfam" id="PF01453">
    <property type="entry name" value="B_lectin"/>
    <property type="match status" value="1"/>
</dbReference>
<accession>A0A3B6GPP5</accession>
<dbReference type="GO" id="GO:0051707">
    <property type="term" value="P:response to other organism"/>
    <property type="evidence" value="ECO:0007669"/>
    <property type="project" value="UniProtKB-ARBA"/>
</dbReference>
<dbReference type="GO" id="GO:0016020">
    <property type="term" value="C:membrane"/>
    <property type="evidence" value="ECO:0007669"/>
    <property type="project" value="UniProtKB-SubCell"/>
</dbReference>
<dbReference type="EC" id="2.7.11.1" evidence="2"/>
<keyword evidence="5" id="KW-0675">Receptor</keyword>
<dbReference type="Gramene" id="TraesROB_scaffold_103405_01G000100.1">
    <property type="protein sequence ID" value="TraesROB_scaffold_103405_01G000100.1"/>
    <property type="gene ID" value="TraesROB_scaffold_103405_01G000100"/>
</dbReference>
<proteinExistence type="predicted"/>
<dbReference type="GO" id="GO:0048544">
    <property type="term" value="P:recognition of pollen"/>
    <property type="evidence" value="ECO:0007669"/>
    <property type="project" value="InterPro"/>
</dbReference>
<comment type="catalytic activity">
    <reaction evidence="6">
        <text>L-threonyl-[protein] + ATP = O-phospho-L-threonyl-[protein] + ADP + H(+)</text>
        <dbReference type="Rhea" id="RHEA:46608"/>
        <dbReference type="Rhea" id="RHEA-COMP:11060"/>
        <dbReference type="Rhea" id="RHEA-COMP:11605"/>
        <dbReference type="ChEBI" id="CHEBI:15378"/>
        <dbReference type="ChEBI" id="CHEBI:30013"/>
        <dbReference type="ChEBI" id="CHEBI:30616"/>
        <dbReference type="ChEBI" id="CHEBI:61977"/>
        <dbReference type="ChEBI" id="CHEBI:456216"/>
        <dbReference type="EC" id="2.7.11.1"/>
    </reaction>
</comment>
<keyword evidence="3" id="KW-0732">Signal</keyword>
<evidence type="ECO:0000256" key="1">
    <source>
        <dbReference type="ARBA" id="ARBA00004479"/>
    </source>
</evidence>
<protein>
    <recommendedName>
        <fullName evidence="2">non-specific serine/threonine protein kinase</fullName>
        <ecNumber evidence="2">2.7.11.1</ecNumber>
    </recommendedName>
</protein>
<dbReference type="InterPro" id="IPR001480">
    <property type="entry name" value="Bulb-type_lectin_dom"/>
</dbReference>
<organism evidence="10">
    <name type="scientific">Triticum aestivum</name>
    <name type="common">Wheat</name>
    <dbReference type="NCBI Taxonomy" id="4565"/>
    <lineage>
        <taxon>Eukaryota</taxon>
        <taxon>Viridiplantae</taxon>
        <taxon>Streptophyta</taxon>
        <taxon>Embryophyta</taxon>
        <taxon>Tracheophyta</taxon>
        <taxon>Spermatophyta</taxon>
        <taxon>Magnoliopsida</taxon>
        <taxon>Liliopsida</taxon>
        <taxon>Poales</taxon>
        <taxon>Poaceae</taxon>
        <taxon>BOP clade</taxon>
        <taxon>Pooideae</taxon>
        <taxon>Triticodae</taxon>
        <taxon>Triticeae</taxon>
        <taxon>Triticinae</taxon>
        <taxon>Triticum</taxon>
    </lineage>
</organism>
<dbReference type="OrthoDB" id="679597at2759"/>
<reference evidence="10" key="2">
    <citation type="submission" date="2018-10" db="UniProtKB">
        <authorList>
            <consortium name="EnsemblPlants"/>
        </authorList>
    </citation>
    <scope>IDENTIFICATION</scope>
</reference>
<dbReference type="InterPro" id="IPR003609">
    <property type="entry name" value="Pan_app"/>
</dbReference>
<keyword evidence="4" id="KW-1015">Disulfide bond</keyword>
<dbReference type="Gramene" id="TraesCLE_scaffold_079420_01G000100.1">
    <property type="protein sequence ID" value="TraesCLE_scaffold_079420_01G000100.1"/>
    <property type="gene ID" value="TraesCLE_scaffold_079420_01G000100"/>
</dbReference>
<evidence type="ECO:0000313" key="10">
    <source>
        <dbReference type="EnsemblPlants" id="TraesCS3D02G118900.1"/>
    </source>
</evidence>
<dbReference type="InterPro" id="IPR000858">
    <property type="entry name" value="S_locus_glycoprot_dom"/>
</dbReference>
<dbReference type="PROSITE" id="PS50948">
    <property type="entry name" value="PAN"/>
    <property type="match status" value="1"/>
</dbReference>
<dbReference type="STRING" id="4565.A0A3B6GPP5"/>
<comment type="catalytic activity">
    <reaction evidence="7">
        <text>L-seryl-[protein] + ATP = O-phospho-L-seryl-[protein] + ADP + H(+)</text>
        <dbReference type="Rhea" id="RHEA:17989"/>
        <dbReference type="Rhea" id="RHEA-COMP:9863"/>
        <dbReference type="Rhea" id="RHEA-COMP:11604"/>
        <dbReference type="ChEBI" id="CHEBI:15378"/>
        <dbReference type="ChEBI" id="CHEBI:29999"/>
        <dbReference type="ChEBI" id="CHEBI:30616"/>
        <dbReference type="ChEBI" id="CHEBI:83421"/>
        <dbReference type="ChEBI" id="CHEBI:456216"/>
        <dbReference type="EC" id="2.7.11.1"/>
    </reaction>
</comment>
<dbReference type="SUPFAM" id="SSF51110">
    <property type="entry name" value="alpha-D-mannose-specific plant lectins"/>
    <property type="match status" value="1"/>
</dbReference>
<name>A0A3B6GPP5_WHEAT</name>
<sequence>MALVPSRTLVSDQGAFALGFFSPSNATGKMYVGIWFNDIPQRNRTVVWVANRDEPITDASSAMLAVADDSGLVLSETDGRRELWKANTATLWQSFENPSDAILAGMPLRTSHRTRPPSRVVSWRGPEDPSRGAFSGVSPLMYLTISTGADGETYSTFGLSDGSSKVWYKAEYSGEVAFLRWNASSSEWTPISRSPAYKCNTYGYCGAYGYCDNTDAIPTCRCLDGFGPSDEAEWAGGNFSRGCRRKEALRCGGGDGFLTLPAMKAPDRFLRLWNKSFDDCAAECSSSCSCVAYAYASWLEN</sequence>
<dbReference type="Gramene" id="TraesCS3D03G0247000.1">
    <property type="protein sequence ID" value="TraesCS3D03G0247000.1.CDS"/>
    <property type="gene ID" value="TraesCS3D03G0247000"/>
</dbReference>
<evidence type="ECO:0000256" key="2">
    <source>
        <dbReference type="ARBA" id="ARBA00012513"/>
    </source>
</evidence>
<dbReference type="Gramene" id="TraesWEE_scaffold_105094_01G000100.1">
    <property type="protein sequence ID" value="TraesWEE_scaffold_105094_01G000100.1"/>
    <property type="gene ID" value="TraesWEE_scaffold_105094_01G000100"/>
</dbReference>
<dbReference type="Gramene" id="TraesKAR3D01G0061530.1">
    <property type="protein sequence ID" value="cds.TraesKAR3D01G0061530.1"/>
    <property type="gene ID" value="TraesKAR3D01G0061530"/>
</dbReference>
<dbReference type="Pfam" id="PF08276">
    <property type="entry name" value="PAN_2"/>
    <property type="match status" value="1"/>
</dbReference>
<dbReference type="CDD" id="cd01098">
    <property type="entry name" value="PAN_AP_plant"/>
    <property type="match status" value="1"/>
</dbReference>
<dbReference type="Gramene" id="TraesCAD_scaffold_100681_01G000100.1">
    <property type="protein sequence ID" value="TraesCAD_scaffold_100681_01G000100.1"/>
    <property type="gene ID" value="TraesCAD_scaffold_100681_01G000100"/>
</dbReference>
<dbReference type="SMART" id="SM00108">
    <property type="entry name" value="B_lectin"/>
    <property type="match status" value="1"/>
</dbReference>
<evidence type="ECO:0000256" key="5">
    <source>
        <dbReference type="ARBA" id="ARBA00023170"/>
    </source>
</evidence>